<keyword evidence="2" id="KW-1185">Reference proteome</keyword>
<dbReference type="AlphaFoldDB" id="A0A9D4DAX9"/>
<organism evidence="1 2">
    <name type="scientific">Dreissena polymorpha</name>
    <name type="common">Zebra mussel</name>
    <name type="synonym">Mytilus polymorpha</name>
    <dbReference type="NCBI Taxonomy" id="45954"/>
    <lineage>
        <taxon>Eukaryota</taxon>
        <taxon>Metazoa</taxon>
        <taxon>Spiralia</taxon>
        <taxon>Lophotrochozoa</taxon>
        <taxon>Mollusca</taxon>
        <taxon>Bivalvia</taxon>
        <taxon>Autobranchia</taxon>
        <taxon>Heteroconchia</taxon>
        <taxon>Euheterodonta</taxon>
        <taxon>Imparidentia</taxon>
        <taxon>Neoheterodontei</taxon>
        <taxon>Myida</taxon>
        <taxon>Dreissenoidea</taxon>
        <taxon>Dreissenidae</taxon>
        <taxon>Dreissena</taxon>
    </lineage>
</organism>
<reference evidence="1" key="1">
    <citation type="journal article" date="2019" name="bioRxiv">
        <title>The Genome of the Zebra Mussel, Dreissena polymorpha: A Resource for Invasive Species Research.</title>
        <authorList>
            <person name="McCartney M.A."/>
            <person name="Auch B."/>
            <person name="Kono T."/>
            <person name="Mallez S."/>
            <person name="Zhang Y."/>
            <person name="Obille A."/>
            <person name="Becker A."/>
            <person name="Abrahante J.E."/>
            <person name="Garbe J."/>
            <person name="Badalamenti J.P."/>
            <person name="Herman A."/>
            <person name="Mangelson H."/>
            <person name="Liachko I."/>
            <person name="Sullivan S."/>
            <person name="Sone E.D."/>
            <person name="Koren S."/>
            <person name="Silverstein K.A.T."/>
            <person name="Beckman K.B."/>
            <person name="Gohl D.M."/>
        </authorList>
    </citation>
    <scope>NUCLEOTIDE SEQUENCE</scope>
    <source>
        <strain evidence="1">Duluth1</strain>
        <tissue evidence="1">Whole animal</tissue>
    </source>
</reference>
<sequence>MPQQVQCCLLVIQVELISYTCIYISLEDSHSMKLCVTFTKSSIREILQIV</sequence>
<gene>
    <name evidence="1" type="ORF">DPMN_047154</name>
</gene>
<reference evidence="1" key="2">
    <citation type="submission" date="2020-11" db="EMBL/GenBank/DDBJ databases">
        <authorList>
            <person name="McCartney M.A."/>
            <person name="Auch B."/>
            <person name="Kono T."/>
            <person name="Mallez S."/>
            <person name="Becker A."/>
            <person name="Gohl D.M."/>
            <person name="Silverstein K.A.T."/>
            <person name="Koren S."/>
            <person name="Bechman K.B."/>
            <person name="Herman A."/>
            <person name="Abrahante J.E."/>
            <person name="Garbe J."/>
        </authorList>
    </citation>
    <scope>NUCLEOTIDE SEQUENCE</scope>
    <source>
        <strain evidence="1">Duluth1</strain>
        <tissue evidence="1">Whole animal</tissue>
    </source>
</reference>
<comment type="caution">
    <text evidence="1">The sequence shown here is derived from an EMBL/GenBank/DDBJ whole genome shotgun (WGS) entry which is preliminary data.</text>
</comment>
<evidence type="ECO:0000313" key="1">
    <source>
        <dbReference type="EMBL" id="KAH3740448.1"/>
    </source>
</evidence>
<proteinExistence type="predicted"/>
<accession>A0A9D4DAX9</accession>
<evidence type="ECO:0000313" key="2">
    <source>
        <dbReference type="Proteomes" id="UP000828390"/>
    </source>
</evidence>
<dbReference type="EMBL" id="JAIWYP010000011">
    <property type="protein sequence ID" value="KAH3740448.1"/>
    <property type="molecule type" value="Genomic_DNA"/>
</dbReference>
<name>A0A9D4DAX9_DREPO</name>
<dbReference type="Proteomes" id="UP000828390">
    <property type="component" value="Unassembled WGS sequence"/>
</dbReference>
<protein>
    <submittedName>
        <fullName evidence="1">Uncharacterized protein</fullName>
    </submittedName>
</protein>